<evidence type="ECO:0000313" key="3">
    <source>
        <dbReference type="Proteomes" id="UP001221413"/>
    </source>
</evidence>
<dbReference type="AlphaFoldDB" id="A0AAD6NF75"/>
<feature type="region of interest" description="Disordered" evidence="1">
    <location>
        <begin position="1"/>
        <end position="37"/>
    </location>
</feature>
<organism evidence="2 3">
    <name type="scientific">Drechslerella dactyloides</name>
    <name type="common">Nematode-trapping fungus</name>
    <name type="synonym">Arthrobotrys dactyloides</name>
    <dbReference type="NCBI Taxonomy" id="74499"/>
    <lineage>
        <taxon>Eukaryota</taxon>
        <taxon>Fungi</taxon>
        <taxon>Dikarya</taxon>
        <taxon>Ascomycota</taxon>
        <taxon>Pezizomycotina</taxon>
        <taxon>Orbiliomycetes</taxon>
        <taxon>Orbiliales</taxon>
        <taxon>Orbiliaceae</taxon>
        <taxon>Drechslerella</taxon>
    </lineage>
</organism>
<comment type="caution">
    <text evidence="2">The sequence shown here is derived from an EMBL/GenBank/DDBJ whole genome shotgun (WGS) entry which is preliminary data.</text>
</comment>
<protein>
    <submittedName>
        <fullName evidence="2">Uncharacterized protein</fullName>
    </submittedName>
</protein>
<dbReference type="Proteomes" id="UP001221413">
    <property type="component" value="Unassembled WGS sequence"/>
</dbReference>
<proteinExistence type="predicted"/>
<reference evidence="2" key="1">
    <citation type="submission" date="2023-01" db="EMBL/GenBank/DDBJ databases">
        <title>The chitinases involved in constricting ring structure development in the nematode-trapping fungus Drechslerella dactyloides.</title>
        <authorList>
            <person name="Wang R."/>
            <person name="Zhang L."/>
            <person name="Tang P."/>
            <person name="Li S."/>
            <person name="Liang L."/>
        </authorList>
    </citation>
    <scope>NUCLEOTIDE SEQUENCE</scope>
    <source>
        <strain evidence="2">YMF1.00031</strain>
    </source>
</reference>
<feature type="compositionally biased region" description="Basic residues" evidence="1">
    <location>
        <begin position="1"/>
        <end position="10"/>
    </location>
</feature>
<evidence type="ECO:0000313" key="2">
    <source>
        <dbReference type="EMBL" id="KAJ6257201.1"/>
    </source>
</evidence>
<accession>A0AAD6NF75</accession>
<keyword evidence="3" id="KW-1185">Reference proteome</keyword>
<evidence type="ECO:0000256" key="1">
    <source>
        <dbReference type="SAM" id="MobiDB-lite"/>
    </source>
</evidence>
<sequence>MLRRHWGTRRRQLDGQSSEAARQPLSIASRSRIESTRIDATATPTCHDCSRPPQPCSWKTPFDSRGAAGVCFGRFEWKAVEDV</sequence>
<name>A0AAD6NF75_DREDA</name>
<gene>
    <name evidence="2" type="ORF">Dda_8087</name>
</gene>
<dbReference type="EMBL" id="JAQGDS010000011">
    <property type="protein sequence ID" value="KAJ6257201.1"/>
    <property type="molecule type" value="Genomic_DNA"/>
</dbReference>